<evidence type="ECO:0000256" key="6">
    <source>
        <dbReference type="ARBA" id="ARBA00023136"/>
    </source>
</evidence>
<reference evidence="11" key="2">
    <citation type="submission" date="2023-05" db="EMBL/GenBank/DDBJ databases">
        <authorList>
            <person name="Schelkunov M.I."/>
        </authorList>
    </citation>
    <scope>NUCLEOTIDE SEQUENCE</scope>
    <source>
        <strain evidence="11">Hsosn_3</strain>
        <tissue evidence="11">Leaf</tissue>
    </source>
</reference>
<dbReference type="InterPro" id="IPR013809">
    <property type="entry name" value="ENTH"/>
</dbReference>
<feature type="compositionally biased region" description="Polar residues" evidence="9">
    <location>
        <begin position="303"/>
        <end position="312"/>
    </location>
</feature>
<dbReference type="SUPFAM" id="SSF48464">
    <property type="entry name" value="ENTH/VHS domain"/>
    <property type="match status" value="1"/>
</dbReference>
<dbReference type="GO" id="GO:0005545">
    <property type="term" value="F:1-phosphatidylinositol binding"/>
    <property type="evidence" value="ECO:0007669"/>
    <property type="project" value="InterPro"/>
</dbReference>
<dbReference type="GO" id="GO:0006900">
    <property type="term" value="P:vesicle budding from membrane"/>
    <property type="evidence" value="ECO:0007669"/>
    <property type="project" value="TreeGrafter"/>
</dbReference>
<gene>
    <name evidence="11" type="ORF">POM88_023056</name>
</gene>
<keyword evidence="6" id="KW-0472">Membrane</keyword>
<organism evidence="11 12">
    <name type="scientific">Heracleum sosnowskyi</name>
    <dbReference type="NCBI Taxonomy" id="360622"/>
    <lineage>
        <taxon>Eukaryota</taxon>
        <taxon>Viridiplantae</taxon>
        <taxon>Streptophyta</taxon>
        <taxon>Embryophyta</taxon>
        <taxon>Tracheophyta</taxon>
        <taxon>Spermatophyta</taxon>
        <taxon>Magnoliopsida</taxon>
        <taxon>eudicotyledons</taxon>
        <taxon>Gunneridae</taxon>
        <taxon>Pentapetalae</taxon>
        <taxon>asterids</taxon>
        <taxon>campanulids</taxon>
        <taxon>Apiales</taxon>
        <taxon>Apiaceae</taxon>
        <taxon>Apioideae</taxon>
        <taxon>apioid superclade</taxon>
        <taxon>Tordylieae</taxon>
        <taxon>Tordyliinae</taxon>
        <taxon>Heracleum</taxon>
    </lineage>
</organism>
<sequence>MNLWKTATGVLKDQSSVWLTSFSKRTPWRNPDIEVAVIKSTTHNDSRVDYRNAQRVFAWVRVSPAYLKPLVLAIALRIQKTRSWVVALKGLMLMHGVFCSRVPAVQRIGRLPFDLSSFKDQHSKHGEKWAHDTFIRAYYSFLDRKSSLLYSHAQEQYKGHLRKVEADQDEQKTTTTMIQCLVWLQEMQDLLDMLMEIKPRSESMVGTLILEAMDCVMIEIFDVYSRICSGISALLIQICSAGKVEASMGLKVFHKANTQGKELCLYIEFCRELGVNNAVNCPTVKQIPEEDIRMLEHIITAVPHTSNEQNNDTTKERSSSVVPNDSGRHSLQTKVTDQWEAFDEDRSRIFVMAEKVAKSREEHFKALLPLIDIHAHGNKTEFPNLISL</sequence>
<evidence type="ECO:0000259" key="10">
    <source>
        <dbReference type="PROSITE" id="PS50942"/>
    </source>
</evidence>
<dbReference type="EMBL" id="JAUIZM010000005">
    <property type="protein sequence ID" value="KAK1385321.1"/>
    <property type="molecule type" value="Genomic_DNA"/>
</dbReference>
<comment type="caution">
    <text evidence="11">The sequence shown here is derived from an EMBL/GenBank/DDBJ whole genome shotgun (WGS) entry which is preliminary data.</text>
</comment>
<name>A0AAD8MU62_9APIA</name>
<dbReference type="GO" id="GO:0005546">
    <property type="term" value="F:phosphatidylinositol-4,5-bisphosphate binding"/>
    <property type="evidence" value="ECO:0007669"/>
    <property type="project" value="TreeGrafter"/>
</dbReference>
<dbReference type="AlphaFoldDB" id="A0AAD8MU62"/>
<dbReference type="InterPro" id="IPR048050">
    <property type="entry name" value="ANTH_N_plant"/>
</dbReference>
<reference evidence="11" key="1">
    <citation type="submission" date="2023-02" db="EMBL/GenBank/DDBJ databases">
        <title>Genome of toxic invasive species Heracleum sosnowskyi carries increased number of genes despite the absence of recent whole-genome duplications.</title>
        <authorList>
            <person name="Schelkunov M."/>
            <person name="Shtratnikova V."/>
            <person name="Makarenko M."/>
            <person name="Klepikova A."/>
            <person name="Omelchenko D."/>
            <person name="Novikova G."/>
            <person name="Obukhova E."/>
            <person name="Bogdanov V."/>
            <person name="Penin A."/>
            <person name="Logacheva M."/>
        </authorList>
    </citation>
    <scope>NUCLEOTIDE SEQUENCE</scope>
    <source>
        <strain evidence="11">Hsosn_3</strain>
        <tissue evidence="11">Leaf</tissue>
    </source>
</reference>
<evidence type="ECO:0000313" key="11">
    <source>
        <dbReference type="EMBL" id="KAK1385321.1"/>
    </source>
</evidence>
<dbReference type="GO" id="GO:0005794">
    <property type="term" value="C:Golgi apparatus"/>
    <property type="evidence" value="ECO:0007669"/>
    <property type="project" value="UniProtKB-SubCell"/>
</dbReference>
<evidence type="ECO:0000256" key="9">
    <source>
        <dbReference type="SAM" id="MobiDB-lite"/>
    </source>
</evidence>
<dbReference type="FunFam" id="1.25.40.90:FF:000027">
    <property type="entry name" value="Putative clathrin assembly protein"/>
    <property type="match status" value="1"/>
</dbReference>
<dbReference type="InterPro" id="IPR008942">
    <property type="entry name" value="ENTH_VHS"/>
</dbReference>
<dbReference type="Gene3D" id="1.20.58.150">
    <property type="entry name" value="ANTH domain"/>
    <property type="match status" value="1"/>
</dbReference>
<protein>
    <submittedName>
        <fullName evidence="11">Phosphoinositide-binding clathrin adaptor</fullName>
    </submittedName>
</protein>
<dbReference type="GO" id="GO:0048268">
    <property type="term" value="P:clathrin coat assembly"/>
    <property type="evidence" value="ECO:0007669"/>
    <property type="project" value="InterPro"/>
</dbReference>
<evidence type="ECO:0000313" key="12">
    <source>
        <dbReference type="Proteomes" id="UP001237642"/>
    </source>
</evidence>
<proteinExistence type="predicted"/>
<feature type="region of interest" description="Disordered" evidence="9">
    <location>
        <begin position="303"/>
        <end position="333"/>
    </location>
</feature>
<dbReference type="SUPFAM" id="SSF89009">
    <property type="entry name" value="GAT-like domain"/>
    <property type="match status" value="1"/>
</dbReference>
<comment type="subcellular location">
    <subcellularLocation>
        <location evidence="1">Cytoplasmic vesicle</location>
        <location evidence="1">Clathrin-coated vesicle</location>
    </subcellularLocation>
    <subcellularLocation>
        <location evidence="2">Golgi apparatus</location>
    </subcellularLocation>
    <subcellularLocation>
        <location evidence="3">Membrane</location>
        <location evidence="3">Clathrin-coated pit</location>
    </subcellularLocation>
</comment>
<dbReference type="Gene3D" id="1.25.40.90">
    <property type="match status" value="1"/>
</dbReference>
<dbReference type="GO" id="GO:0005905">
    <property type="term" value="C:clathrin-coated pit"/>
    <property type="evidence" value="ECO:0007669"/>
    <property type="project" value="UniProtKB-SubCell"/>
</dbReference>
<evidence type="ECO:0000256" key="3">
    <source>
        <dbReference type="ARBA" id="ARBA00004600"/>
    </source>
</evidence>
<keyword evidence="4" id="KW-0254">Endocytosis</keyword>
<evidence type="ECO:0000256" key="5">
    <source>
        <dbReference type="ARBA" id="ARBA00023034"/>
    </source>
</evidence>
<evidence type="ECO:0000256" key="8">
    <source>
        <dbReference type="ARBA" id="ARBA00023329"/>
    </source>
</evidence>
<dbReference type="GO" id="GO:0072583">
    <property type="term" value="P:clathrin-dependent endocytosis"/>
    <property type="evidence" value="ECO:0007669"/>
    <property type="project" value="InterPro"/>
</dbReference>
<dbReference type="PROSITE" id="PS50942">
    <property type="entry name" value="ENTH"/>
    <property type="match status" value="1"/>
</dbReference>
<dbReference type="PANTHER" id="PTHR22951">
    <property type="entry name" value="CLATHRIN ASSEMBLY PROTEIN"/>
    <property type="match status" value="1"/>
</dbReference>
<evidence type="ECO:0000256" key="7">
    <source>
        <dbReference type="ARBA" id="ARBA00023176"/>
    </source>
</evidence>
<feature type="compositionally biased region" description="Polar residues" evidence="9">
    <location>
        <begin position="319"/>
        <end position="333"/>
    </location>
</feature>
<keyword evidence="12" id="KW-1185">Reference proteome</keyword>
<dbReference type="InterPro" id="IPR014712">
    <property type="entry name" value="ANTH_dom_sf"/>
</dbReference>
<dbReference type="CDD" id="cd16987">
    <property type="entry name" value="ANTH_N_AP180_plant"/>
    <property type="match status" value="1"/>
</dbReference>
<keyword evidence="8" id="KW-0968">Cytoplasmic vesicle</keyword>
<dbReference type="PANTHER" id="PTHR22951:SF19">
    <property type="entry name" value="OS08G0467300 PROTEIN"/>
    <property type="match status" value="1"/>
</dbReference>
<accession>A0AAD8MU62</accession>
<dbReference type="InterPro" id="IPR011417">
    <property type="entry name" value="ANTH_dom"/>
</dbReference>
<keyword evidence="7" id="KW-0168">Coated pit</keyword>
<dbReference type="Pfam" id="PF07651">
    <property type="entry name" value="ANTH"/>
    <property type="match status" value="1"/>
</dbReference>
<dbReference type="GO" id="GO:0032050">
    <property type="term" value="F:clathrin heavy chain binding"/>
    <property type="evidence" value="ECO:0007669"/>
    <property type="project" value="TreeGrafter"/>
</dbReference>
<keyword evidence="5" id="KW-0333">Golgi apparatus</keyword>
<evidence type="ECO:0000256" key="2">
    <source>
        <dbReference type="ARBA" id="ARBA00004555"/>
    </source>
</evidence>
<dbReference type="InterPro" id="IPR045192">
    <property type="entry name" value="AP180-like"/>
</dbReference>
<feature type="domain" description="ENTH" evidence="10">
    <location>
        <begin position="25"/>
        <end position="156"/>
    </location>
</feature>
<evidence type="ECO:0000256" key="4">
    <source>
        <dbReference type="ARBA" id="ARBA00022583"/>
    </source>
</evidence>
<evidence type="ECO:0000256" key="1">
    <source>
        <dbReference type="ARBA" id="ARBA00004132"/>
    </source>
</evidence>
<dbReference type="GO" id="GO:0000149">
    <property type="term" value="F:SNARE binding"/>
    <property type="evidence" value="ECO:0007669"/>
    <property type="project" value="TreeGrafter"/>
</dbReference>
<dbReference type="GO" id="GO:0030136">
    <property type="term" value="C:clathrin-coated vesicle"/>
    <property type="evidence" value="ECO:0007669"/>
    <property type="project" value="UniProtKB-SubCell"/>
</dbReference>
<dbReference type="Proteomes" id="UP001237642">
    <property type="component" value="Unassembled WGS sequence"/>
</dbReference>